<evidence type="ECO:0000313" key="2">
    <source>
        <dbReference type="EMBL" id="GIJ45257.1"/>
    </source>
</evidence>
<accession>A0A8J3YIX3</accession>
<name>A0A8J3YIX3_9ACTN</name>
<comment type="caution">
    <text evidence="2">The sequence shown here is derived from an EMBL/GenBank/DDBJ whole genome shotgun (WGS) entry which is preliminary data.</text>
</comment>
<feature type="region of interest" description="Disordered" evidence="1">
    <location>
        <begin position="1"/>
        <end position="50"/>
    </location>
</feature>
<dbReference type="AlphaFoldDB" id="A0A8J3YIX3"/>
<keyword evidence="3" id="KW-1185">Reference proteome</keyword>
<proteinExistence type="predicted"/>
<protein>
    <submittedName>
        <fullName evidence="2">Uncharacterized protein</fullName>
    </submittedName>
</protein>
<dbReference type="EMBL" id="BOPF01000007">
    <property type="protein sequence ID" value="GIJ45257.1"/>
    <property type="molecule type" value="Genomic_DNA"/>
</dbReference>
<dbReference type="Proteomes" id="UP000619260">
    <property type="component" value="Unassembled WGS sequence"/>
</dbReference>
<reference evidence="2" key="1">
    <citation type="submission" date="2021-01" db="EMBL/GenBank/DDBJ databases">
        <title>Whole genome shotgun sequence of Virgisporangium aliadipatigenens NBRC 105644.</title>
        <authorList>
            <person name="Komaki H."/>
            <person name="Tamura T."/>
        </authorList>
    </citation>
    <scope>NUCLEOTIDE SEQUENCE</scope>
    <source>
        <strain evidence="2">NBRC 105644</strain>
    </source>
</reference>
<dbReference type="RefSeq" id="WP_203898823.1">
    <property type="nucleotide sequence ID" value="NZ_BOPF01000007.1"/>
</dbReference>
<sequence length="50" mass="5372">MAERNERQTSPDAATAAGKVLNDPQATKEDKKAAGSALSQTPSRDDDDRR</sequence>
<evidence type="ECO:0000256" key="1">
    <source>
        <dbReference type="SAM" id="MobiDB-lite"/>
    </source>
</evidence>
<organism evidence="2 3">
    <name type="scientific">Virgisporangium aliadipatigenens</name>
    <dbReference type="NCBI Taxonomy" id="741659"/>
    <lineage>
        <taxon>Bacteria</taxon>
        <taxon>Bacillati</taxon>
        <taxon>Actinomycetota</taxon>
        <taxon>Actinomycetes</taxon>
        <taxon>Micromonosporales</taxon>
        <taxon>Micromonosporaceae</taxon>
        <taxon>Virgisporangium</taxon>
    </lineage>
</organism>
<evidence type="ECO:0000313" key="3">
    <source>
        <dbReference type="Proteomes" id="UP000619260"/>
    </source>
</evidence>
<gene>
    <name evidence="2" type="ORF">Val02_21430</name>
</gene>